<feature type="compositionally biased region" description="Low complexity" evidence="1">
    <location>
        <begin position="133"/>
        <end position="150"/>
    </location>
</feature>
<feature type="region of interest" description="Disordered" evidence="1">
    <location>
        <begin position="91"/>
        <end position="150"/>
    </location>
</feature>
<dbReference type="WBParaSite" id="PSAMB.scaffold616size45614.g7489.t1">
    <property type="protein sequence ID" value="PSAMB.scaffold616size45614.g7489.t1"/>
    <property type="gene ID" value="PSAMB.scaffold616size45614.g7489"/>
</dbReference>
<evidence type="ECO:0000256" key="1">
    <source>
        <dbReference type="SAM" id="MobiDB-lite"/>
    </source>
</evidence>
<organism evidence="2 3">
    <name type="scientific">Plectus sambesii</name>
    <dbReference type="NCBI Taxonomy" id="2011161"/>
    <lineage>
        <taxon>Eukaryota</taxon>
        <taxon>Metazoa</taxon>
        <taxon>Ecdysozoa</taxon>
        <taxon>Nematoda</taxon>
        <taxon>Chromadorea</taxon>
        <taxon>Plectida</taxon>
        <taxon>Plectina</taxon>
        <taxon>Plectoidea</taxon>
        <taxon>Plectidae</taxon>
        <taxon>Plectus</taxon>
    </lineage>
</organism>
<protein>
    <submittedName>
        <fullName evidence="3">Uncharacterized protein</fullName>
    </submittedName>
</protein>
<dbReference type="Proteomes" id="UP000887566">
    <property type="component" value="Unplaced"/>
</dbReference>
<feature type="region of interest" description="Disordered" evidence="1">
    <location>
        <begin position="42"/>
        <end position="66"/>
    </location>
</feature>
<evidence type="ECO:0000313" key="3">
    <source>
        <dbReference type="WBParaSite" id="PSAMB.scaffold616size45614.g7489.t1"/>
    </source>
</evidence>
<dbReference type="AlphaFoldDB" id="A0A914X642"/>
<accession>A0A914X642</accession>
<reference evidence="3" key="1">
    <citation type="submission" date="2022-11" db="UniProtKB">
        <authorList>
            <consortium name="WormBaseParasite"/>
        </authorList>
    </citation>
    <scope>IDENTIFICATION</scope>
</reference>
<name>A0A914X642_9BILA</name>
<evidence type="ECO:0000313" key="2">
    <source>
        <dbReference type="Proteomes" id="UP000887566"/>
    </source>
</evidence>
<feature type="compositionally biased region" description="Basic and acidic residues" evidence="1">
    <location>
        <begin position="91"/>
        <end position="128"/>
    </location>
</feature>
<proteinExistence type="predicted"/>
<sequence>MTDYSKQLAVSCLLPGQQRVAGRNLPIPFSASFYWTERDAPAAKNEQNHAHWDQEKSENGGLDERSSTRRFQLQYLQQRVEQKRVGHEALVFEERTARQSAPPDHRVPPSEANRLKPEAKKRMSHIECTESMSQSSAGPKDSPSSPSGLSSRLMSALILPLSYEGTVPETMDFSSFNFNPALHKRYRS</sequence>
<keyword evidence="2" id="KW-1185">Reference proteome</keyword>